<dbReference type="AlphaFoldDB" id="A0A914XQV5"/>
<dbReference type="PROSITE" id="PS50177">
    <property type="entry name" value="NTF2_DOMAIN"/>
    <property type="match status" value="1"/>
</dbReference>
<proteinExistence type="inferred from homology"/>
<keyword evidence="7" id="KW-0539">Nucleus</keyword>
<dbReference type="SUPFAM" id="SSF46934">
    <property type="entry name" value="UBA-like"/>
    <property type="match status" value="1"/>
</dbReference>
<evidence type="ECO:0000313" key="10">
    <source>
        <dbReference type="Proteomes" id="UP000887566"/>
    </source>
</evidence>
<dbReference type="Gene3D" id="1.10.8.10">
    <property type="entry name" value="DNA helicase RuvA subunit, C-terminal domain"/>
    <property type="match status" value="1"/>
</dbReference>
<dbReference type="PANTHER" id="PTHR10662:SF22">
    <property type="entry name" value="NUCLEAR RNA EXPORT FACTOR 1"/>
    <property type="match status" value="1"/>
</dbReference>
<dbReference type="InterPro" id="IPR030217">
    <property type="entry name" value="NXF_fam"/>
</dbReference>
<comment type="subcellular location">
    <subcellularLocation>
        <location evidence="1">Nucleus</location>
    </subcellularLocation>
</comment>
<dbReference type="InterPro" id="IPR002075">
    <property type="entry name" value="NTF2_dom"/>
</dbReference>
<sequence>MAAYDDQALFTLTIEPIGEGSERAMYSDSAMFKEYRQDSHNVLMMDKWERYRAKIVQKGSLNVVSRLCRLPKTEHLKDTFLVDVSFASDNLMCFTLQGLFRDGDNAGTNSEELRFFARTFLVVPRGEGKIAVVNEQLYISALTAGHAKLYYVQLNKSLQTPQEPVALSSANPAVINQQPPQMPNLSMAPPAAAAAVSREQLLAQFSQESGLKPEWAEKCLADHDYNYERAGSVFMELKRMGKIPQEAFH</sequence>
<dbReference type="Pfam" id="PF03943">
    <property type="entry name" value="TAP_C"/>
    <property type="match status" value="1"/>
</dbReference>
<reference evidence="11" key="1">
    <citation type="submission" date="2022-11" db="UniProtKB">
        <authorList>
            <consortium name="WormBaseParasite"/>
        </authorList>
    </citation>
    <scope>IDENTIFICATION</scope>
</reference>
<keyword evidence="3" id="KW-0813">Transport</keyword>
<dbReference type="CDD" id="cd14342">
    <property type="entry name" value="UBA_TAP-C"/>
    <property type="match status" value="1"/>
</dbReference>
<organism evidence="10 11">
    <name type="scientific">Plectus sambesii</name>
    <dbReference type="NCBI Taxonomy" id="2011161"/>
    <lineage>
        <taxon>Eukaryota</taxon>
        <taxon>Metazoa</taxon>
        <taxon>Ecdysozoa</taxon>
        <taxon>Nematoda</taxon>
        <taxon>Chromadorea</taxon>
        <taxon>Plectida</taxon>
        <taxon>Plectina</taxon>
        <taxon>Plectoidea</taxon>
        <taxon>Plectidae</taxon>
        <taxon>Plectus</taxon>
    </lineage>
</organism>
<name>A0A914XQV5_9BILA</name>
<dbReference type="FunFam" id="1.10.8.10:FF:000018">
    <property type="entry name" value="Nuclear RNA export factor 1"/>
    <property type="match status" value="1"/>
</dbReference>
<keyword evidence="10" id="KW-1185">Reference proteome</keyword>
<dbReference type="InterPro" id="IPR032710">
    <property type="entry name" value="NTF2-like_dom_sf"/>
</dbReference>
<dbReference type="PROSITE" id="PS51281">
    <property type="entry name" value="TAP_C"/>
    <property type="match status" value="1"/>
</dbReference>
<evidence type="ECO:0000256" key="7">
    <source>
        <dbReference type="ARBA" id="ARBA00023242"/>
    </source>
</evidence>
<dbReference type="PANTHER" id="PTHR10662">
    <property type="entry name" value="NUCLEAR RNA EXPORT FACTOR"/>
    <property type="match status" value="1"/>
</dbReference>
<protein>
    <submittedName>
        <fullName evidence="11">Nuclear RNA export factor 1</fullName>
    </submittedName>
</protein>
<dbReference type="GO" id="GO:0005634">
    <property type="term" value="C:nucleus"/>
    <property type="evidence" value="ECO:0007669"/>
    <property type="project" value="UniProtKB-SubCell"/>
</dbReference>
<evidence type="ECO:0000313" key="11">
    <source>
        <dbReference type="WBParaSite" id="PSAMB.scaffold963size37973.g10293.t1"/>
    </source>
</evidence>
<keyword evidence="4" id="KW-0433">Leucine-rich repeat</keyword>
<feature type="domain" description="NTF2" evidence="8">
    <location>
        <begin position="1"/>
        <end position="139"/>
    </location>
</feature>
<keyword evidence="5" id="KW-0677">Repeat</keyword>
<evidence type="ECO:0000259" key="9">
    <source>
        <dbReference type="PROSITE" id="PS51281"/>
    </source>
</evidence>
<dbReference type="InterPro" id="IPR009060">
    <property type="entry name" value="UBA-like_sf"/>
</dbReference>
<accession>A0A914XQV5</accession>
<evidence type="ECO:0000259" key="8">
    <source>
        <dbReference type="PROSITE" id="PS50177"/>
    </source>
</evidence>
<evidence type="ECO:0000256" key="3">
    <source>
        <dbReference type="ARBA" id="ARBA00022448"/>
    </source>
</evidence>
<dbReference type="SMART" id="SM00804">
    <property type="entry name" value="TAP_C"/>
    <property type="match status" value="1"/>
</dbReference>
<dbReference type="GO" id="GO:0016973">
    <property type="term" value="P:poly(A)+ mRNA export from nucleus"/>
    <property type="evidence" value="ECO:0007669"/>
    <property type="project" value="TreeGrafter"/>
</dbReference>
<evidence type="ECO:0000256" key="1">
    <source>
        <dbReference type="ARBA" id="ARBA00004123"/>
    </source>
</evidence>
<dbReference type="Pfam" id="PF22602">
    <property type="entry name" value="NXF_NTF2"/>
    <property type="match status" value="1"/>
</dbReference>
<evidence type="ECO:0000256" key="2">
    <source>
        <dbReference type="ARBA" id="ARBA00009285"/>
    </source>
</evidence>
<dbReference type="InterPro" id="IPR018222">
    <property type="entry name" value="Nuclear_transport_factor_2_euk"/>
</dbReference>
<comment type="similarity">
    <text evidence="2">Belongs to the NXF family.</text>
</comment>
<evidence type="ECO:0000256" key="5">
    <source>
        <dbReference type="ARBA" id="ARBA00022737"/>
    </source>
</evidence>
<evidence type="ECO:0000256" key="4">
    <source>
        <dbReference type="ARBA" id="ARBA00022614"/>
    </source>
</evidence>
<evidence type="ECO:0000256" key="6">
    <source>
        <dbReference type="ARBA" id="ARBA00022816"/>
    </source>
</evidence>
<dbReference type="Proteomes" id="UP000887566">
    <property type="component" value="Unplaced"/>
</dbReference>
<dbReference type="Gene3D" id="3.10.450.50">
    <property type="match status" value="1"/>
</dbReference>
<keyword evidence="6" id="KW-0509">mRNA transport</keyword>
<dbReference type="InterPro" id="IPR005637">
    <property type="entry name" value="TAP_C_dom"/>
</dbReference>
<dbReference type="GO" id="GO:0003723">
    <property type="term" value="F:RNA binding"/>
    <property type="evidence" value="ECO:0007669"/>
    <property type="project" value="TreeGrafter"/>
</dbReference>
<dbReference type="SUPFAM" id="SSF54427">
    <property type="entry name" value="NTF2-like"/>
    <property type="match status" value="1"/>
</dbReference>
<feature type="domain" description="TAP-C" evidence="9">
    <location>
        <begin position="196"/>
        <end position="249"/>
    </location>
</feature>
<dbReference type="WBParaSite" id="PSAMB.scaffold963size37973.g10293.t1">
    <property type="protein sequence ID" value="PSAMB.scaffold963size37973.g10293.t1"/>
    <property type="gene ID" value="PSAMB.scaffold963size37973.g10293"/>
</dbReference>